<accession>A0A7S4VAC7</accession>
<feature type="transmembrane region" description="Helical" evidence="2">
    <location>
        <begin position="574"/>
        <end position="601"/>
    </location>
</feature>
<keyword evidence="2" id="KW-1133">Transmembrane helix</keyword>
<keyword evidence="2" id="KW-0812">Transmembrane</keyword>
<organism evidence="3">
    <name type="scientific">Alexandrium monilatum</name>
    <dbReference type="NCBI Taxonomy" id="311494"/>
    <lineage>
        <taxon>Eukaryota</taxon>
        <taxon>Sar</taxon>
        <taxon>Alveolata</taxon>
        <taxon>Dinophyceae</taxon>
        <taxon>Gonyaulacales</taxon>
        <taxon>Pyrocystaceae</taxon>
        <taxon>Alexandrium</taxon>
    </lineage>
</organism>
<feature type="region of interest" description="Disordered" evidence="1">
    <location>
        <begin position="540"/>
        <end position="572"/>
    </location>
</feature>
<feature type="transmembrane region" description="Helical" evidence="2">
    <location>
        <begin position="181"/>
        <end position="204"/>
    </location>
</feature>
<feature type="compositionally biased region" description="Polar residues" evidence="1">
    <location>
        <begin position="497"/>
        <end position="506"/>
    </location>
</feature>
<feature type="region of interest" description="Disordered" evidence="1">
    <location>
        <begin position="393"/>
        <end position="414"/>
    </location>
</feature>
<feature type="transmembrane region" description="Helical" evidence="2">
    <location>
        <begin position="34"/>
        <end position="56"/>
    </location>
</feature>
<feature type="region of interest" description="Disordered" evidence="1">
    <location>
        <begin position="122"/>
        <end position="149"/>
    </location>
</feature>
<feature type="region of interest" description="Disordered" evidence="1">
    <location>
        <begin position="478"/>
        <end position="506"/>
    </location>
</feature>
<reference evidence="3" key="1">
    <citation type="submission" date="2021-01" db="EMBL/GenBank/DDBJ databases">
        <authorList>
            <person name="Corre E."/>
            <person name="Pelletier E."/>
            <person name="Niang G."/>
            <person name="Scheremetjew M."/>
            <person name="Finn R."/>
            <person name="Kale V."/>
            <person name="Holt S."/>
            <person name="Cochrane G."/>
            <person name="Meng A."/>
            <person name="Brown T."/>
            <person name="Cohen L."/>
        </authorList>
    </citation>
    <scope>NUCLEOTIDE SEQUENCE</scope>
    <source>
        <strain evidence="3">CCMP3105</strain>
    </source>
</reference>
<keyword evidence="2" id="KW-0472">Membrane</keyword>
<protein>
    <submittedName>
        <fullName evidence="3">Uncharacterized protein</fullName>
    </submittedName>
</protein>
<feature type="transmembrane region" description="Helical" evidence="2">
    <location>
        <begin position="276"/>
        <end position="294"/>
    </location>
</feature>
<proteinExistence type="predicted"/>
<feature type="transmembrane region" description="Helical" evidence="2">
    <location>
        <begin position="210"/>
        <end position="232"/>
    </location>
</feature>
<sequence>MDNYLVVGTLLLGYPVRFFCEGRPEHGSLWPSWLVWFWSVANMGAFMYLALSMWLAMHASIASHSFGVRMLTQFVRLPVATRQELDASTAKAEDYEELQLRDMVRLPLLKQQLRRLNAAMANDTAAQPERDGDAGDEPNVPEPGESSAMVCRPERTVDLEHIVLYRHAQENWQAYDAYARVCMAMGTNQLLYALTFYCLGVFVVEVQAPFTALCVTVLLQVSALLVVMLDVYDAKRQSTLVVAVALIFCQWLFTWVGTICHVINVNRMRRLAKLSVPLGYLMHGGWVAFMLLLAKPQQSERVALPAKFRAVLYLDVFGWLCGPRPSGPDGSRPGGGEALPPQQLRDSLCQLCRRLQLELRRDLACWEGQDVADERTLERVEVLRERLQAGSAELERVGAGSQEPPQQGAGPSAAQRTWLKLELSTAGRTVDFFLDSSTGDVRCTPPQATDRILDLASLERQLEMFEEKVRALTRFGPITQPRAPADDLPHPLPRADSGSSSACQSVLTGLGGAASSTGNVGEQRGAVQLTQDDRRAELLAPAPETAATFNPLGGRGSAESEGSRKRRPPGHMPWRTFLTGTVVLMAVWLAGAAWSSVLVLLHRSHAIDIVPSATQLSTWRRDAALGLEVVETGPLPHPFLRPTGLTCHPALGPVMFLSEKYDVHELHLGRRGDRFWRPALRGCLEEHAAFAADGIRGVQLECSPLGLPGSGCAMLLLGANGSSALRCSLGPHSPAGGSGERNLTGSSASQASAHWLLHGGPWRSLVTSSGGAMWALGEASLVQMQLRLGFQDELVPQLVLPHEVPRGVETLHLLGSGTVVGLESGRRLHAWGRDGGPPKSWRLPATHQWSGLCADNRSLYLLSTATTDGSVVLWRTDLLSDPDAM</sequence>
<dbReference type="AlphaFoldDB" id="A0A7S4VAC7"/>
<gene>
    <name evidence="3" type="ORF">AMON00008_LOCUS12503</name>
</gene>
<feature type="transmembrane region" description="Helical" evidence="2">
    <location>
        <begin position="239"/>
        <end position="264"/>
    </location>
</feature>
<evidence type="ECO:0000313" key="3">
    <source>
        <dbReference type="EMBL" id="CAE4572884.1"/>
    </source>
</evidence>
<name>A0A7S4VAC7_9DINO</name>
<evidence type="ECO:0000256" key="1">
    <source>
        <dbReference type="SAM" id="MobiDB-lite"/>
    </source>
</evidence>
<evidence type="ECO:0000256" key="2">
    <source>
        <dbReference type="SAM" id="Phobius"/>
    </source>
</evidence>
<dbReference type="EMBL" id="HBNR01018861">
    <property type="protein sequence ID" value="CAE4572884.1"/>
    <property type="molecule type" value="Transcribed_RNA"/>
</dbReference>